<evidence type="ECO:0000313" key="1">
    <source>
        <dbReference type="EMBL" id="HGW95342.1"/>
    </source>
</evidence>
<gene>
    <name evidence="1" type="ORF">ENR47_13865</name>
</gene>
<organism evidence="1">
    <name type="scientific">Oscillatoriales cyanobacterium SpSt-402</name>
    <dbReference type="NCBI Taxonomy" id="2282168"/>
    <lineage>
        <taxon>Bacteria</taxon>
        <taxon>Bacillati</taxon>
        <taxon>Cyanobacteriota</taxon>
        <taxon>Cyanophyceae</taxon>
        <taxon>Oscillatoriophycideae</taxon>
        <taxon>Oscillatoriales</taxon>
    </lineage>
</organism>
<proteinExistence type="predicted"/>
<accession>A0A832H6L1</accession>
<dbReference type="AlphaFoldDB" id="A0A832H6L1"/>
<dbReference type="EMBL" id="DSRD01000860">
    <property type="protein sequence ID" value="HGW95342.1"/>
    <property type="molecule type" value="Genomic_DNA"/>
</dbReference>
<comment type="caution">
    <text evidence="1">The sequence shown here is derived from an EMBL/GenBank/DDBJ whole genome shotgun (WGS) entry which is preliminary data.</text>
</comment>
<sequence>MLLQVTKEYPRNKFANTIRIIHSDKQEQDDEGIPSAYRLVISQSQDIVYAFCPTNFEPELNYLRNVKAIQCTRSRQ</sequence>
<protein>
    <submittedName>
        <fullName evidence="1">Uncharacterized protein</fullName>
    </submittedName>
</protein>
<reference evidence="1" key="1">
    <citation type="journal article" date="2020" name="mSystems">
        <title>Genome- and Community-Level Interaction Insights into Carbon Utilization and Element Cycling Functions of Hydrothermarchaeota in Hydrothermal Sediment.</title>
        <authorList>
            <person name="Zhou Z."/>
            <person name="Liu Y."/>
            <person name="Xu W."/>
            <person name="Pan J."/>
            <person name="Luo Z.H."/>
            <person name="Li M."/>
        </authorList>
    </citation>
    <scope>NUCLEOTIDE SEQUENCE [LARGE SCALE GENOMIC DNA]</scope>
    <source>
        <strain evidence="1">SpSt-402</strain>
    </source>
</reference>
<name>A0A832H6L1_9CYAN</name>